<sequence>MSFSFVDVYYMLDASSARLCPNRERMSRRVHQPELRIEAKRLRFIGNHPMGKAAIDLLVSSTCTFTQNESLSKCVIFVSSLLLRERKEDVSLTAPTRTT</sequence>
<proteinExistence type="predicted"/>
<comment type="caution">
    <text evidence="1">The sequence shown here is derived from an EMBL/GenBank/DDBJ whole genome shotgun (WGS) entry which is preliminary data.</text>
</comment>
<keyword evidence="2" id="KW-1185">Reference proteome</keyword>
<dbReference type="Proteomes" id="UP000784294">
    <property type="component" value="Unassembled WGS sequence"/>
</dbReference>
<evidence type="ECO:0000313" key="2">
    <source>
        <dbReference type="Proteomes" id="UP000784294"/>
    </source>
</evidence>
<gene>
    <name evidence="1" type="ORF">PXEA_LOCUS14861</name>
</gene>
<accession>A0A448WVR7</accession>
<protein>
    <submittedName>
        <fullName evidence="1">Uncharacterized protein</fullName>
    </submittedName>
</protein>
<dbReference type="EMBL" id="CAAALY010051245">
    <property type="protein sequence ID" value="VEL21421.1"/>
    <property type="molecule type" value="Genomic_DNA"/>
</dbReference>
<dbReference type="AlphaFoldDB" id="A0A448WVR7"/>
<name>A0A448WVR7_9PLAT</name>
<organism evidence="1 2">
    <name type="scientific">Protopolystoma xenopodis</name>
    <dbReference type="NCBI Taxonomy" id="117903"/>
    <lineage>
        <taxon>Eukaryota</taxon>
        <taxon>Metazoa</taxon>
        <taxon>Spiralia</taxon>
        <taxon>Lophotrochozoa</taxon>
        <taxon>Platyhelminthes</taxon>
        <taxon>Monogenea</taxon>
        <taxon>Polyopisthocotylea</taxon>
        <taxon>Polystomatidea</taxon>
        <taxon>Polystomatidae</taxon>
        <taxon>Protopolystoma</taxon>
    </lineage>
</organism>
<evidence type="ECO:0000313" key="1">
    <source>
        <dbReference type="EMBL" id="VEL21421.1"/>
    </source>
</evidence>
<reference evidence="1" key="1">
    <citation type="submission" date="2018-11" db="EMBL/GenBank/DDBJ databases">
        <authorList>
            <consortium name="Pathogen Informatics"/>
        </authorList>
    </citation>
    <scope>NUCLEOTIDE SEQUENCE</scope>
</reference>